<comment type="catalytic activity">
    <reaction evidence="7 8">
        <text>heme b + (2E,6E)-farnesyl diphosphate + H2O = Fe(II)-heme o + diphosphate</text>
        <dbReference type="Rhea" id="RHEA:28070"/>
        <dbReference type="ChEBI" id="CHEBI:15377"/>
        <dbReference type="ChEBI" id="CHEBI:33019"/>
        <dbReference type="ChEBI" id="CHEBI:60344"/>
        <dbReference type="ChEBI" id="CHEBI:60530"/>
        <dbReference type="ChEBI" id="CHEBI:175763"/>
        <dbReference type="EC" id="2.5.1.141"/>
    </reaction>
</comment>
<dbReference type="GO" id="GO:0008495">
    <property type="term" value="F:protoheme IX farnesyltransferase activity"/>
    <property type="evidence" value="ECO:0007669"/>
    <property type="project" value="UniProtKB-UniRule"/>
</dbReference>
<evidence type="ECO:0000313" key="10">
    <source>
        <dbReference type="Proteomes" id="UP000481087"/>
    </source>
</evidence>
<comment type="pathway">
    <text evidence="8">Porphyrin-containing compound metabolism; heme O biosynthesis; heme O from protoheme: step 1/1.</text>
</comment>
<dbReference type="Proteomes" id="UP000481087">
    <property type="component" value="Unassembled WGS sequence"/>
</dbReference>
<dbReference type="PANTHER" id="PTHR43448">
    <property type="entry name" value="PROTOHEME IX FARNESYLTRANSFERASE, MITOCHONDRIAL"/>
    <property type="match status" value="1"/>
</dbReference>
<keyword evidence="2 8" id="KW-0808">Transferase</keyword>
<evidence type="ECO:0000256" key="6">
    <source>
        <dbReference type="ARBA" id="ARBA00023136"/>
    </source>
</evidence>
<dbReference type="InterPro" id="IPR044878">
    <property type="entry name" value="UbiA_sf"/>
</dbReference>
<organism evidence="9 10">
    <name type="scientific">Paenibacillus silvestris</name>
    <dbReference type="NCBI Taxonomy" id="2606219"/>
    <lineage>
        <taxon>Bacteria</taxon>
        <taxon>Bacillati</taxon>
        <taxon>Bacillota</taxon>
        <taxon>Bacilli</taxon>
        <taxon>Bacillales</taxon>
        <taxon>Paenibacillaceae</taxon>
        <taxon>Paenibacillus</taxon>
    </lineage>
</organism>
<dbReference type="UniPathway" id="UPA00834">
    <property type="reaction ID" value="UER00712"/>
</dbReference>
<feature type="transmembrane region" description="Helical" evidence="8">
    <location>
        <begin position="284"/>
        <end position="303"/>
    </location>
</feature>
<gene>
    <name evidence="9" type="primary">cyoE</name>
    <name evidence="8" type="synonym">ctaB</name>
    <name evidence="9" type="ORF">GQF01_20900</name>
</gene>
<comment type="subunit">
    <text evidence="8">Interacts with CtaA.</text>
</comment>
<keyword evidence="4 8" id="KW-1133">Transmembrane helix</keyword>
<evidence type="ECO:0000256" key="2">
    <source>
        <dbReference type="ARBA" id="ARBA00022679"/>
    </source>
</evidence>
<dbReference type="GO" id="GO:0048034">
    <property type="term" value="P:heme O biosynthetic process"/>
    <property type="evidence" value="ECO:0007669"/>
    <property type="project" value="UniProtKB-UniRule"/>
</dbReference>
<dbReference type="CDD" id="cd13957">
    <property type="entry name" value="PT_UbiA_Cox10"/>
    <property type="match status" value="1"/>
</dbReference>
<accession>A0A6L8V285</accession>
<evidence type="ECO:0000256" key="4">
    <source>
        <dbReference type="ARBA" id="ARBA00022989"/>
    </source>
</evidence>
<evidence type="ECO:0000256" key="5">
    <source>
        <dbReference type="ARBA" id="ARBA00023133"/>
    </source>
</evidence>
<dbReference type="NCBIfam" id="TIGR01473">
    <property type="entry name" value="cyoE_ctaB"/>
    <property type="match status" value="1"/>
</dbReference>
<comment type="caution">
    <text evidence="9">The sequence shown here is derived from an EMBL/GenBank/DDBJ whole genome shotgun (WGS) entry which is preliminary data.</text>
</comment>
<feature type="transmembrane region" description="Helical" evidence="8">
    <location>
        <begin position="204"/>
        <end position="228"/>
    </location>
</feature>
<protein>
    <recommendedName>
        <fullName evidence="8">Protoheme IX farnesyltransferase</fullName>
        <ecNumber evidence="8">2.5.1.141</ecNumber>
    </recommendedName>
    <alternativeName>
        <fullName evidence="8">Heme B farnesyltransferase</fullName>
    </alternativeName>
    <alternativeName>
        <fullName evidence="8">Heme O synthase</fullName>
    </alternativeName>
</protein>
<dbReference type="GO" id="GO:0005886">
    <property type="term" value="C:plasma membrane"/>
    <property type="evidence" value="ECO:0007669"/>
    <property type="project" value="UniProtKB-SubCell"/>
</dbReference>
<dbReference type="AlphaFoldDB" id="A0A6L8V285"/>
<feature type="transmembrane region" description="Helical" evidence="8">
    <location>
        <begin position="164"/>
        <end position="183"/>
    </location>
</feature>
<feature type="transmembrane region" description="Helical" evidence="8">
    <location>
        <begin position="68"/>
        <end position="85"/>
    </location>
</feature>
<evidence type="ECO:0000256" key="3">
    <source>
        <dbReference type="ARBA" id="ARBA00022692"/>
    </source>
</evidence>
<keyword evidence="8" id="KW-1003">Cell membrane</keyword>
<dbReference type="InterPro" id="IPR030470">
    <property type="entry name" value="UbiA_prenylTrfase_CS"/>
</dbReference>
<dbReference type="InterPro" id="IPR006369">
    <property type="entry name" value="Protohaem_IX_farnesylTrfase"/>
</dbReference>
<evidence type="ECO:0000256" key="8">
    <source>
        <dbReference type="HAMAP-Rule" id="MF_00154"/>
    </source>
</evidence>
<comment type="similarity">
    <text evidence="8">Belongs to the UbiA prenyltransferase family. Protoheme IX farnesyltransferase subfamily.</text>
</comment>
<reference evidence="9 10" key="1">
    <citation type="submission" date="2019-12" db="EMBL/GenBank/DDBJ databases">
        <title>Paenibacillus sp. nov. sp. isolated from soil.</title>
        <authorList>
            <person name="Kim J."/>
            <person name="Jeong S.E."/>
            <person name="Jung H.S."/>
            <person name="Jeon C.O."/>
        </authorList>
    </citation>
    <scope>NUCLEOTIDE SEQUENCE [LARGE SCALE GENOMIC DNA]</scope>
    <source>
        <strain evidence="9 10">5J-6</strain>
    </source>
</reference>
<evidence type="ECO:0000313" key="9">
    <source>
        <dbReference type="EMBL" id="MZQ84568.1"/>
    </source>
</evidence>
<dbReference type="PROSITE" id="PS00943">
    <property type="entry name" value="UBIA"/>
    <property type="match status" value="1"/>
</dbReference>
<dbReference type="Gene3D" id="1.10.357.140">
    <property type="entry name" value="UbiA prenyltransferase"/>
    <property type="match status" value="1"/>
</dbReference>
<dbReference type="EC" id="2.5.1.141" evidence="8"/>
<keyword evidence="10" id="KW-1185">Reference proteome</keyword>
<keyword evidence="3 8" id="KW-0812">Transmembrane</keyword>
<dbReference type="EMBL" id="WTUZ01000022">
    <property type="protein sequence ID" value="MZQ84568.1"/>
    <property type="molecule type" value="Genomic_DNA"/>
</dbReference>
<feature type="transmembrane region" description="Helical" evidence="8">
    <location>
        <begin position="136"/>
        <end position="158"/>
    </location>
</feature>
<dbReference type="HAMAP" id="MF_00154">
    <property type="entry name" value="CyoE_CtaB"/>
    <property type="match status" value="1"/>
</dbReference>
<name>A0A6L8V285_9BACL</name>
<keyword evidence="6 8" id="KW-0472">Membrane</keyword>
<comment type="function">
    <text evidence="8">Converts heme B (protoheme IX) to heme O by substitution of the vinyl group on carbon 2 of heme B porphyrin ring with a hydroxyethyl farnesyl side group.</text>
</comment>
<proteinExistence type="inferred from homology"/>
<sequence>MINEIINKLARKFDIEEGNDVENQASYESISNDSTQGSARNEAIDAVNKSTSVEPVTLKDFYRLVKPGIIYSNLMTAFAGYWMAARWDVSWAHLFFTMLGTALVMAGGTVLNNYLDREMDAKMERTQNRALPSGRLGPNVVLWYGIILGTIGLAVLYFGAASPLATLIGLIGLFLYVWLYTAWFKRTSVWSTFVGAFSGATPPVIGYCAVSGTVDLGAILVFLFLFLWQPPHFWALGIRRMEEYRAAGFPLLPVVKGSYVTKISMVRYVVLLVPVTVMLTAYGYVGYLFLFGSTILGLVWVFMSVKGFKATGEAEVVWAKRMFLFSIMYLTLLSILMVIDTVKIS</sequence>
<dbReference type="PANTHER" id="PTHR43448:SF2">
    <property type="entry name" value="PROTOHEME IX FARNESYLTRANSFERASE, MITOCHONDRIAL"/>
    <property type="match status" value="1"/>
</dbReference>
<feature type="transmembrane region" description="Helical" evidence="8">
    <location>
        <begin position="323"/>
        <end position="342"/>
    </location>
</feature>
<dbReference type="InterPro" id="IPR000537">
    <property type="entry name" value="UbiA_prenyltransferase"/>
</dbReference>
<comment type="miscellaneous">
    <text evidence="8">Carbon 2 of the heme B porphyrin ring is defined according to the Fischer nomenclature.</text>
</comment>
<keyword evidence="5 8" id="KW-0350">Heme biosynthesis</keyword>
<evidence type="ECO:0000256" key="7">
    <source>
        <dbReference type="ARBA" id="ARBA00047690"/>
    </source>
</evidence>
<evidence type="ECO:0000256" key="1">
    <source>
        <dbReference type="ARBA" id="ARBA00004141"/>
    </source>
</evidence>
<comment type="subcellular location">
    <subcellularLocation>
        <location evidence="8">Cell membrane</location>
        <topology evidence="8">Multi-pass membrane protein</topology>
    </subcellularLocation>
    <subcellularLocation>
        <location evidence="1">Membrane</location>
        <topology evidence="1">Multi-pass membrane protein</topology>
    </subcellularLocation>
</comment>
<dbReference type="Pfam" id="PF01040">
    <property type="entry name" value="UbiA"/>
    <property type="match status" value="1"/>
</dbReference>
<dbReference type="NCBIfam" id="NF003348">
    <property type="entry name" value="PRK04375.1-1"/>
    <property type="match status" value="1"/>
</dbReference>
<feature type="transmembrane region" description="Helical" evidence="8">
    <location>
        <begin position="91"/>
        <end position="115"/>
    </location>
</feature>